<feature type="domain" description="Cupin type-2" evidence="1">
    <location>
        <begin position="44"/>
        <end position="107"/>
    </location>
</feature>
<dbReference type="RefSeq" id="WP_175111800.1">
    <property type="nucleotide sequence ID" value="NZ_CADIKF010000022.1"/>
</dbReference>
<dbReference type="AlphaFoldDB" id="A0A6J5E1V9"/>
<dbReference type="Pfam" id="PF07883">
    <property type="entry name" value="Cupin_2"/>
    <property type="match status" value="1"/>
</dbReference>
<name>A0A6J5E1V9_9BURK</name>
<evidence type="ECO:0000313" key="3">
    <source>
        <dbReference type="Proteomes" id="UP000494329"/>
    </source>
</evidence>
<dbReference type="InterPro" id="IPR014710">
    <property type="entry name" value="RmlC-like_jellyroll"/>
</dbReference>
<evidence type="ECO:0000259" key="1">
    <source>
        <dbReference type="Pfam" id="PF07883"/>
    </source>
</evidence>
<protein>
    <recommendedName>
        <fullName evidence="1">Cupin type-2 domain-containing protein</fullName>
    </recommendedName>
</protein>
<organism evidence="2 3">
    <name type="scientific">Paraburkholderia solisilvae</name>
    <dbReference type="NCBI Taxonomy" id="624376"/>
    <lineage>
        <taxon>Bacteria</taxon>
        <taxon>Pseudomonadati</taxon>
        <taxon>Pseudomonadota</taxon>
        <taxon>Betaproteobacteria</taxon>
        <taxon>Burkholderiales</taxon>
        <taxon>Burkholderiaceae</taxon>
        <taxon>Paraburkholderia</taxon>
    </lineage>
</organism>
<dbReference type="InterPro" id="IPR053146">
    <property type="entry name" value="QDO-like"/>
</dbReference>
<reference evidence="2 3" key="1">
    <citation type="submission" date="2020-04" db="EMBL/GenBank/DDBJ databases">
        <authorList>
            <person name="De Canck E."/>
        </authorList>
    </citation>
    <scope>NUCLEOTIDE SEQUENCE [LARGE SCALE GENOMIC DNA]</scope>
    <source>
        <strain evidence="2 3">LMG 29739</strain>
    </source>
</reference>
<dbReference type="PANTHER" id="PTHR36440:SF1">
    <property type="entry name" value="PUTATIVE (AFU_ORTHOLOGUE AFUA_8G07350)-RELATED"/>
    <property type="match status" value="1"/>
</dbReference>
<gene>
    <name evidence="2" type="ORF">LMG29739_03099</name>
</gene>
<dbReference type="InterPro" id="IPR011051">
    <property type="entry name" value="RmlC_Cupin_sf"/>
</dbReference>
<accession>A0A6J5E1V9</accession>
<sequence>MDNLELNTHDDFTWLQTRPGERCTILIPAAKTAGAYSVVEIVSTPGDSTPTHVHETADEHYVILEGTMRIKYGDKVFDAHAGDSLTLKRNVPHAWGNPGKTPLRMLATTTPGGAEEVLIELDAGRFPDAVALADRLQIRLVDEKPFLP</sequence>
<dbReference type="Proteomes" id="UP000494329">
    <property type="component" value="Unassembled WGS sequence"/>
</dbReference>
<evidence type="ECO:0000313" key="2">
    <source>
        <dbReference type="EMBL" id="CAB3759072.1"/>
    </source>
</evidence>
<dbReference type="EMBL" id="CADIKF010000022">
    <property type="protein sequence ID" value="CAB3759072.1"/>
    <property type="molecule type" value="Genomic_DNA"/>
</dbReference>
<dbReference type="SUPFAM" id="SSF51182">
    <property type="entry name" value="RmlC-like cupins"/>
    <property type="match status" value="1"/>
</dbReference>
<dbReference type="InterPro" id="IPR013096">
    <property type="entry name" value="Cupin_2"/>
</dbReference>
<keyword evidence="3" id="KW-1185">Reference proteome</keyword>
<proteinExistence type="predicted"/>
<dbReference type="PANTHER" id="PTHR36440">
    <property type="entry name" value="PUTATIVE (AFU_ORTHOLOGUE AFUA_8G07350)-RELATED"/>
    <property type="match status" value="1"/>
</dbReference>
<dbReference type="Gene3D" id="2.60.120.10">
    <property type="entry name" value="Jelly Rolls"/>
    <property type="match status" value="1"/>
</dbReference>